<evidence type="ECO:0000313" key="2">
    <source>
        <dbReference type="Proteomes" id="UP000887565"/>
    </source>
</evidence>
<sequence>MNQADPEVQPPKSPQPFDRCFERCRSMDHPQNCYPECSPSTDRRLQNLVPPPAKFVSFQPKAIEPSPPQPPHTEMPLEQLIQRYNHHYEERKSRQCPEETLPHNRQQSPCHQSQTREPYANRFHRSASRDRTGTTQPTGLWWDTHKSRTLNTQDCVWLKPQNAQQLTQHEPNRPTYTAHSQQADFRTSLNDICGQRDWRPRCGGPPQ</sequence>
<organism evidence="2 3">
    <name type="scientific">Romanomermis culicivorax</name>
    <name type="common">Nematode worm</name>
    <dbReference type="NCBI Taxonomy" id="13658"/>
    <lineage>
        <taxon>Eukaryota</taxon>
        <taxon>Metazoa</taxon>
        <taxon>Ecdysozoa</taxon>
        <taxon>Nematoda</taxon>
        <taxon>Enoplea</taxon>
        <taxon>Dorylaimia</taxon>
        <taxon>Mermithida</taxon>
        <taxon>Mermithoidea</taxon>
        <taxon>Mermithidae</taxon>
        <taxon>Romanomermis</taxon>
    </lineage>
</organism>
<evidence type="ECO:0000313" key="3">
    <source>
        <dbReference type="WBParaSite" id="nRc.2.0.1.t09187-RA"/>
    </source>
</evidence>
<feature type="compositionally biased region" description="Basic and acidic residues" evidence="1">
    <location>
        <begin position="86"/>
        <end position="102"/>
    </location>
</feature>
<feature type="compositionally biased region" description="Polar residues" evidence="1">
    <location>
        <begin position="103"/>
        <end position="116"/>
    </location>
</feature>
<protein>
    <submittedName>
        <fullName evidence="3">Uncharacterized protein</fullName>
    </submittedName>
</protein>
<dbReference type="WBParaSite" id="nRc.2.0.1.t09187-RA">
    <property type="protein sequence ID" value="nRc.2.0.1.t09187-RA"/>
    <property type="gene ID" value="nRc.2.0.1.g09187"/>
</dbReference>
<name>A0A915I4W9_ROMCU</name>
<reference evidence="3" key="1">
    <citation type="submission" date="2022-11" db="UniProtKB">
        <authorList>
            <consortium name="WormBaseParasite"/>
        </authorList>
    </citation>
    <scope>IDENTIFICATION</scope>
</reference>
<feature type="region of interest" description="Disordered" evidence="1">
    <location>
        <begin position="164"/>
        <end position="185"/>
    </location>
</feature>
<feature type="region of interest" description="Disordered" evidence="1">
    <location>
        <begin position="58"/>
        <end position="142"/>
    </location>
</feature>
<proteinExistence type="predicted"/>
<accession>A0A915I4W9</accession>
<evidence type="ECO:0000256" key="1">
    <source>
        <dbReference type="SAM" id="MobiDB-lite"/>
    </source>
</evidence>
<keyword evidence="2" id="KW-1185">Reference proteome</keyword>
<dbReference type="Proteomes" id="UP000887565">
    <property type="component" value="Unplaced"/>
</dbReference>
<dbReference type="AlphaFoldDB" id="A0A915I4W9"/>